<reference evidence="1 2" key="1">
    <citation type="submission" date="2019-07" db="EMBL/GenBank/DDBJ databases">
        <title>Full genome sequence of Luteimonas sp. Gr-4.</title>
        <authorList>
            <person name="Im W.-T."/>
        </authorList>
    </citation>
    <scope>NUCLEOTIDE SEQUENCE [LARGE SCALE GENOMIC DNA]</scope>
    <source>
        <strain evidence="1 2">Gr-4</strain>
    </source>
</reference>
<organism evidence="1 2">
    <name type="scientific">Luteimonas granuli</name>
    <dbReference type="NCBI Taxonomy" id="1176533"/>
    <lineage>
        <taxon>Bacteria</taxon>
        <taxon>Pseudomonadati</taxon>
        <taxon>Pseudomonadota</taxon>
        <taxon>Gammaproteobacteria</taxon>
        <taxon>Lysobacterales</taxon>
        <taxon>Lysobacteraceae</taxon>
        <taxon>Luteimonas</taxon>
    </lineage>
</organism>
<dbReference type="KEGG" id="lug:FPZ22_05135"/>
<dbReference type="RefSeq" id="WP_144891023.1">
    <property type="nucleotide sequence ID" value="NZ_CP042218.1"/>
</dbReference>
<dbReference type="Proteomes" id="UP000316584">
    <property type="component" value="Chromosome"/>
</dbReference>
<dbReference type="AlphaFoldDB" id="A0A518N339"/>
<evidence type="ECO:0000313" key="1">
    <source>
        <dbReference type="EMBL" id="QDW66355.1"/>
    </source>
</evidence>
<protein>
    <submittedName>
        <fullName evidence="1">Gas vesicle protein</fullName>
    </submittedName>
</protein>
<evidence type="ECO:0000313" key="2">
    <source>
        <dbReference type="Proteomes" id="UP000316584"/>
    </source>
</evidence>
<keyword evidence="2" id="KW-1185">Reference proteome</keyword>
<sequence>MSPQDQAEGRNDPKAGLSARLAIEGQSVDWFLQELVEFVNRTEGNEIGLTLHVEGAIVTGTLVNARRWFQELSEFLESQGVDAGLAEWIGGYSEVYAQRDELPDDEKSPPVFLHLRAARTVGTSGDSVPTDEGVYWRGRVNAVSGFSFGTFGPAAHR</sequence>
<dbReference type="OrthoDB" id="8075468at2"/>
<dbReference type="EMBL" id="CP042218">
    <property type="protein sequence ID" value="QDW66355.1"/>
    <property type="molecule type" value="Genomic_DNA"/>
</dbReference>
<name>A0A518N339_9GAMM</name>
<gene>
    <name evidence="1" type="ORF">FPZ22_05135</name>
</gene>
<proteinExistence type="predicted"/>
<accession>A0A518N339</accession>